<organism evidence="2 3">
    <name type="scientific">Geodermatophilus pulveris</name>
    <dbReference type="NCBI Taxonomy" id="1564159"/>
    <lineage>
        <taxon>Bacteria</taxon>
        <taxon>Bacillati</taxon>
        <taxon>Actinomycetota</taxon>
        <taxon>Actinomycetes</taxon>
        <taxon>Geodermatophilales</taxon>
        <taxon>Geodermatophilaceae</taxon>
        <taxon>Geodermatophilus</taxon>
    </lineage>
</organism>
<sequence length="72" mass="8038">MLTDNGAVFTGRWRGHGRVALEVTLHARGVLLAHSRPHHPQTCGKVERFHQTLERWLPASLPRPPSLGSKPD</sequence>
<reference evidence="3" key="1">
    <citation type="submission" date="2017-06" db="EMBL/GenBank/DDBJ databases">
        <authorList>
            <person name="Varghese N."/>
            <person name="Submissions S."/>
        </authorList>
    </citation>
    <scope>NUCLEOTIDE SEQUENCE [LARGE SCALE GENOMIC DNA]</scope>
    <source>
        <strain evidence="3">DSM 46839</strain>
    </source>
</reference>
<dbReference type="GO" id="GO:0015074">
    <property type="term" value="P:DNA integration"/>
    <property type="evidence" value="ECO:0007669"/>
    <property type="project" value="InterPro"/>
</dbReference>
<evidence type="ECO:0000313" key="2">
    <source>
        <dbReference type="EMBL" id="SNS13544.1"/>
    </source>
</evidence>
<dbReference type="SUPFAM" id="SSF53098">
    <property type="entry name" value="Ribonuclease H-like"/>
    <property type="match status" value="1"/>
</dbReference>
<dbReference type="GO" id="GO:0003676">
    <property type="term" value="F:nucleic acid binding"/>
    <property type="evidence" value="ECO:0007669"/>
    <property type="project" value="InterPro"/>
</dbReference>
<proteinExistence type="predicted"/>
<dbReference type="InterPro" id="IPR036397">
    <property type="entry name" value="RNaseH_sf"/>
</dbReference>
<evidence type="ECO:0000313" key="3">
    <source>
        <dbReference type="Proteomes" id="UP000198373"/>
    </source>
</evidence>
<dbReference type="Gene3D" id="3.30.420.10">
    <property type="entry name" value="Ribonuclease H-like superfamily/Ribonuclease H"/>
    <property type="match status" value="1"/>
</dbReference>
<accession>A0A239C2A5</accession>
<dbReference type="PROSITE" id="PS50994">
    <property type="entry name" value="INTEGRASE"/>
    <property type="match status" value="1"/>
</dbReference>
<name>A0A239C2A5_9ACTN</name>
<dbReference type="EMBL" id="FZOO01000002">
    <property type="protein sequence ID" value="SNS13544.1"/>
    <property type="molecule type" value="Genomic_DNA"/>
</dbReference>
<feature type="domain" description="Integrase catalytic" evidence="1">
    <location>
        <begin position="1"/>
        <end position="72"/>
    </location>
</feature>
<gene>
    <name evidence="2" type="ORF">SAMN06893096_102174</name>
</gene>
<dbReference type="InterPro" id="IPR012337">
    <property type="entry name" value="RNaseH-like_sf"/>
</dbReference>
<dbReference type="InterPro" id="IPR001584">
    <property type="entry name" value="Integrase_cat-core"/>
</dbReference>
<dbReference type="AlphaFoldDB" id="A0A239C2A5"/>
<keyword evidence="3" id="KW-1185">Reference proteome</keyword>
<protein>
    <submittedName>
        <fullName evidence="2">Integrase core domain-containing protein</fullName>
    </submittedName>
</protein>
<dbReference type="Proteomes" id="UP000198373">
    <property type="component" value="Unassembled WGS sequence"/>
</dbReference>
<evidence type="ECO:0000259" key="1">
    <source>
        <dbReference type="PROSITE" id="PS50994"/>
    </source>
</evidence>